<gene>
    <name evidence="1" type="ORF">TNCV_674111</name>
</gene>
<accession>A0A8X7BI59</accession>
<protein>
    <submittedName>
        <fullName evidence="1">Uncharacterized protein</fullName>
    </submittedName>
</protein>
<evidence type="ECO:0000313" key="1">
    <source>
        <dbReference type="EMBL" id="GFY32656.1"/>
    </source>
</evidence>
<sequence length="120" mass="13767">MLLSSSPIFLGLNTVSRMFAMGCVPCRGDRYYSLPGVATDIASETHDHRMMMREHFGQQLHNTFFSVGVEVNDLGWLQAVDNDSKMRHKRNEIREMDSLVFDQVYLKCFVGLHIYEATGF</sequence>
<proteinExistence type="predicted"/>
<name>A0A8X7BI59_TRICX</name>
<comment type="caution">
    <text evidence="1">The sequence shown here is derived from an EMBL/GenBank/DDBJ whole genome shotgun (WGS) entry which is preliminary data.</text>
</comment>
<dbReference type="Proteomes" id="UP000887159">
    <property type="component" value="Unassembled WGS sequence"/>
</dbReference>
<dbReference type="EMBL" id="BMAU01021403">
    <property type="protein sequence ID" value="GFY32656.1"/>
    <property type="molecule type" value="Genomic_DNA"/>
</dbReference>
<keyword evidence="2" id="KW-1185">Reference proteome</keyword>
<reference evidence="1" key="1">
    <citation type="submission" date="2020-08" db="EMBL/GenBank/DDBJ databases">
        <title>Multicomponent nature underlies the extraordinary mechanical properties of spider dragline silk.</title>
        <authorList>
            <person name="Kono N."/>
            <person name="Nakamura H."/>
            <person name="Mori M."/>
            <person name="Yoshida Y."/>
            <person name="Ohtoshi R."/>
            <person name="Malay A.D."/>
            <person name="Moran D.A.P."/>
            <person name="Tomita M."/>
            <person name="Numata K."/>
            <person name="Arakawa K."/>
        </authorList>
    </citation>
    <scope>NUCLEOTIDE SEQUENCE</scope>
</reference>
<evidence type="ECO:0000313" key="2">
    <source>
        <dbReference type="Proteomes" id="UP000887159"/>
    </source>
</evidence>
<organism evidence="1 2">
    <name type="scientific">Trichonephila clavipes</name>
    <name type="common">Golden silk orbweaver</name>
    <name type="synonym">Nephila clavipes</name>
    <dbReference type="NCBI Taxonomy" id="2585209"/>
    <lineage>
        <taxon>Eukaryota</taxon>
        <taxon>Metazoa</taxon>
        <taxon>Ecdysozoa</taxon>
        <taxon>Arthropoda</taxon>
        <taxon>Chelicerata</taxon>
        <taxon>Arachnida</taxon>
        <taxon>Araneae</taxon>
        <taxon>Araneomorphae</taxon>
        <taxon>Entelegynae</taxon>
        <taxon>Araneoidea</taxon>
        <taxon>Nephilidae</taxon>
        <taxon>Trichonephila</taxon>
    </lineage>
</organism>
<dbReference type="AlphaFoldDB" id="A0A8X7BI59"/>